<protein>
    <submittedName>
        <fullName evidence="2">Uncharacterized protein</fullName>
    </submittedName>
</protein>
<evidence type="ECO:0000256" key="1">
    <source>
        <dbReference type="SAM" id="Phobius"/>
    </source>
</evidence>
<dbReference type="AlphaFoldDB" id="A0A8I3W3L2"/>
<proteinExistence type="predicted"/>
<evidence type="ECO:0000313" key="3">
    <source>
        <dbReference type="Proteomes" id="UP000008225"/>
    </source>
</evidence>
<keyword evidence="3" id="KW-1185">Reference proteome</keyword>
<dbReference type="PRINTS" id="PR02045">
    <property type="entry name" value="F138DOMAIN"/>
</dbReference>
<keyword evidence="1" id="KW-1133">Transmembrane helix</keyword>
<feature type="transmembrane region" description="Helical" evidence="1">
    <location>
        <begin position="26"/>
        <end position="48"/>
    </location>
</feature>
<dbReference type="PANTHER" id="PTHR12138">
    <property type="entry name" value="PRIMATE-EXPANDED PROTEIN FAMILY"/>
    <property type="match status" value="1"/>
</dbReference>
<accession>A0A8I3W3L2</accession>
<dbReference type="Proteomes" id="UP000008225">
    <property type="component" value="Chromosome 1"/>
</dbReference>
<reference evidence="2 3" key="1">
    <citation type="submission" date="2009-03" db="EMBL/GenBank/DDBJ databases">
        <authorList>
            <person name="Warren W."/>
            <person name="Ye L."/>
            <person name="Minx P."/>
            <person name="Worley K."/>
            <person name="Gibbs R."/>
            <person name="Wilson R.K."/>
        </authorList>
    </citation>
    <scope>NUCLEOTIDE SEQUENCE [LARGE SCALE GENOMIC DNA]</scope>
</reference>
<organism evidence="2 3">
    <name type="scientific">Callithrix jacchus</name>
    <name type="common">White-tufted-ear marmoset</name>
    <name type="synonym">Simia Jacchus</name>
    <dbReference type="NCBI Taxonomy" id="9483"/>
    <lineage>
        <taxon>Eukaryota</taxon>
        <taxon>Metazoa</taxon>
        <taxon>Chordata</taxon>
        <taxon>Craniata</taxon>
        <taxon>Vertebrata</taxon>
        <taxon>Euteleostomi</taxon>
        <taxon>Mammalia</taxon>
        <taxon>Eutheria</taxon>
        <taxon>Euarchontoglires</taxon>
        <taxon>Primates</taxon>
        <taxon>Haplorrhini</taxon>
        <taxon>Platyrrhini</taxon>
        <taxon>Cebidae</taxon>
        <taxon>Callitrichinae</taxon>
        <taxon>Callithrix</taxon>
        <taxon>Callithrix</taxon>
    </lineage>
</organism>
<dbReference type="PANTHER" id="PTHR12138:SF162">
    <property type="entry name" value="CHROMOSOME UNDETERMINED SCAFFOLD_275, WHOLE GENOME SHOTGUN SEQUENCE"/>
    <property type="match status" value="1"/>
</dbReference>
<reference evidence="2" key="2">
    <citation type="submission" date="2025-08" db="UniProtKB">
        <authorList>
            <consortium name="Ensembl"/>
        </authorList>
    </citation>
    <scope>IDENTIFICATION</scope>
</reference>
<reference evidence="2" key="3">
    <citation type="submission" date="2025-09" db="UniProtKB">
        <authorList>
            <consortium name="Ensembl"/>
        </authorList>
    </citation>
    <scope>IDENTIFICATION</scope>
</reference>
<dbReference type="Ensembl" id="ENSCJAT00000147012.1">
    <property type="protein sequence ID" value="ENSCJAP00000085898.1"/>
    <property type="gene ID" value="ENSCJAG00000086499.1"/>
</dbReference>
<keyword evidence="1" id="KW-0472">Membrane</keyword>
<sequence length="123" mass="13768">MCACLISYPPALLLHLPSSLYVDISKLRLCACLLFSLSLFLFIYYYCFLRQSLVLFPRLKYSGMISAHHNLRLLGSIDPPAPASQVAGTTGTCHHAQLTFVFLVEMRFCHVVQTCLELQPGTT</sequence>
<dbReference type="GeneTree" id="ENSGT01150000286943"/>
<keyword evidence="1" id="KW-0812">Transmembrane</keyword>
<evidence type="ECO:0000313" key="2">
    <source>
        <dbReference type="Ensembl" id="ENSCJAP00000085898.1"/>
    </source>
</evidence>
<name>A0A8I3W3L2_CALJA</name>